<dbReference type="InterPro" id="IPR038477">
    <property type="entry name" value="ASST_N_sf"/>
</dbReference>
<evidence type="ECO:0000259" key="2">
    <source>
        <dbReference type="Pfam" id="PF17425"/>
    </source>
</evidence>
<evidence type="ECO:0000313" key="3">
    <source>
        <dbReference type="EMBL" id="GAA4881929.1"/>
    </source>
</evidence>
<evidence type="ECO:0000256" key="1">
    <source>
        <dbReference type="SAM" id="SignalP"/>
    </source>
</evidence>
<dbReference type="RefSeq" id="WP_345334740.1">
    <property type="nucleotide sequence ID" value="NZ_BAABJZ010000022.1"/>
</dbReference>
<keyword evidence="4" id="KW-1185">Reference proteome</keyword>
<dbReference type="PANTHER" id="PTHR35340:SF10">
    <property type="entry name" value="CYTOPLASMIC PROTEIN"/>
    <property type="match status" value="1"/>
</dbReference>
<dbReference type="InterPro" id="IPR035391">
    <property type="entry name" value="Arylsulfotran_N"/>
</dbReference>
<protein>
    <submittedName>
        <fullName evidence="3">Aryl-sulfate sulfotransferase</fullName>
    </submittedName>
</protein>
<reference evidence="4" key="1">
    <citation type="journal article" date="2019" name="Int. J. Syst. Evol. Microbiol.">
        <title>The Global Catalogue of Microorganisms (GCM) 10K type strain sequencing project: providing services to taxonomists for standard genome sequencing and annotation.</title>
        <authorList>
            <consortium name="The Broad Institute Genomics Platform"/>
            <consortium name="The Broad Institute Genome Sequencing Center for Infectious Disease"/>
            <person name="Wu L."/>
            <person name="Ma J."/>
        </authorList>
    </citation>
    <scope>NUCLEOTIDE SEQUENCE [LARGE SCALE GENOMIC DNA]</scope>
    <source>
        <strain evidence="4">JCM 18401</strain>
    </source>
</reference>
<dbReference type="InterPro" id="IPR053143">
    <property type="entry name" value="Arylsulfate_ST"/>
</dbReference>
<sequence length="592" mass="66394">MKKIALMVSLSLGTICAANAASYPPAPDVGQLGTVITNPFKNAPLTAVIGLAGNTISDVSVKVHGKGANGIDIEYEVGPKSLLNNDGIPIWGMYASHRNKVTVSFVKDGKKYVEDYTIQTSGISNRYLDSRDNSDLMTVDVKKVSPEFKDSLYFVNSFTYTPDGTNLSWAAQKAPKKKGAQYPAVKTTGAMFFDMAPMNFVIDSQGEYRWWMEQDAIYDGFGIDAEQRGLMMGFNQTDKGSFTFTKGQRWGEFDMMGRFLVDQRLPHGYVDASHEAHYTSIDTVMLRVGKQNYRRDDGVMVNTVRDHIVEVDRLGNVQEVWDLTKILDPMRDDLLTSLDLGAVCLNVDMDSIGKKATAEPDADLGDIPGVGAGRNWAHVNSIWYDKNDDSIILSLRHQATVKIGRDKEVKWILSPNTGWGELSNKVLTPVDARGNKLNCEGARCEGTDFDWSYTQHTSWGNDKGTVTVFDNGDGRFHEQPAMPTMKYSRFVEYKVDPKNMTVQQLWEYGKEQGYDWYSPITSNTEYDARSNTMFSFSGSVFMFERGEPTIGKISEINYDTKEIEVEIDVLSNKDNQPHYRALKIYPDTLFSE</sequence>
<proteinExistence type="predicted"/>
<accession>A0ABP9EL27</accession>
<feature type="signal peptide" evidence="1">
    <location>
        <begin position="1"/>
        <end position="20"/>
    </location>
</feature>
<dbReference type="InterPro" id="IPR010262">
    <property type="entry name" value="Arylsulfotransferase_bact"/>
</dbReference>
<gene>
    <name evidence="3" type="ORF">GCM10023333_15100</name>
</gene>
<dbReference type="Proteomes" id="UP001499988">
    <property type="component" value="Unassembled WGS sequence"/>
</dbReference>
<evidence type="ECO:0000313" key="4">
    <source>
        <dbReference type="Proteomes" id="UP001499988"/>
    </source>
</evidence>
<organism evidence="3 4">
    <name type="scientific">Ferrimonas pelagia</name>
    <dbReference type="NCBI Taxonomy" id="1177826"/>
    <lineage>
        <taxon>Bacteria</taxon>
        <taxon>Pseudomonadati</taxon>
        <taxon>Pseudomonadota</taxon>
        <taxon>Gammaproteobacteria</taxon>
        <taxon>Alteromonadales</taxon>
        <taxon>Ferrimonadaceae</taxon>
        <taxon>Ferrimonas</taxon>
    </lineage>
</organism>
<dbReference type="PANTHER" id="PTHR35340">
    <property type="entry name" value="PQQ ENZYME REPEAT PROTEIN-RELATED"/>
    <property type="match status" value="1"/>
</dbReference>
<comment type="caution">
    <text evidence="3">The sequence shown here is derived from an EMBL/GenBank/DDBJ whole genome shotgun (WGS) entry which is preliminary data.</text>
</comment>
<dbReference type="Pfam" id="PF05935">
    <property type="entry name" value="Arylsulfotrans"/>
    <property type="match status" value="1"/>
</dbReference>
<dbReference type="Pfam" id="PF17425">
    <property type="entry name" value="Arylsulfotran_N"/>
    <property type="match status" value="1"/>
</dbReference>
<keyword evidence="1" id="KW-0732">Signal</keyword>
<dbReference type="EMBL" id="BAABJZ010000022">
    <property type="protein sequence ID" value="GAA4881929.1"/>
    <property type="molecule type" value="Genomic_DNA"/>
</dbReference>
<feature type="chain" id="PRO_5046100185" evidence="1">
    <location>
        <begin position="21"/>
        <end position="592"/>
    </location>
</feature>
<feature type="domain" description="Arylsulfotransferase N-terminal" evidence="2">
    <location>
        <begin position="35"/>
        <end position="120"/>
    </location>
</feature>
<dbReference type="Gene3D" id="2.60.40.3100">
    <property type="entry name" value="Arylsulphate sulphotransferase monomer, N-terminal domain"/>
    <property type="match status" value="1"/>
</dbReference>
<name>A0ABP9EL27_9GAMM</name>